<evidence type="ECO:0000313" key="1">
    <source>
        <dbReference type="EMBL" id="HEB45073.1"/>
    </source>
</evidence>
<evidence type="ECO:0008006" key="2">
    <source>
        <dbReference type="Google" id="ProtNLM"/>
    </source>
</evidence>
<proteinExistence type="predicted"/>
<sequence>MRRISTFIAGAVGLLLWAYLVMAAGATLREDPVDYNIEDLDVPDPSELDLPDVGSLQDDTIEEPAVIEARRQVRSIEPDAFGSPAFAEAQDLERVAARAPLSDATGRTKPKVVLLHRPSSLAAGVVAFGPDQRVRLADLIETPVGRSCTTAEGQVWPCGAMARTQQRQFLRNRSLTCETGATAWQGEIRTRCWVGVQDVSSWLAKYGWAEAEPGSALTALTEEARAARRGLFGEPAQRAGTLP</sequence>
<comment type="caution">
    <text evidence="1">The sequence shown here is derived from an EMBL/GenBank/DDBJ whole genome shotgun (WGS) entry which is preliminary data.</text>
</comment>
<dbReference type="EMBL" id="DSKI01000798">
    <property type="protein sequence ID" value="HEB45073.1"/>
    <property type="molecule type" value="Genomic_DNA"/>
</dbReference>
<dbReference type="AlphaFoldDB" id="A0A7C1P015"/>
<dbReference type="Gene3D" id="2.40.50.90">
    <property type="match status" value="1"/>
</dbReference>
<protein>
    <recommendedName>
        <fullName evidence="2">Thermonuclease family protein</fullName>
    </recommendedName>
</protein>
<dbReference type="SUPFAM" id="SSF50199">
    <property type="entry name" value="Staphylococcal nuclease"/>
    <property type="match status" value="1"/>
</dbReference>
<gene>
    <name evidence="1" type="ORF">ENP70_15570</name>
</gene>
<accession>A0A7C1P015</accession>
<dbReference type="InterPro" id="IPR035437">
    <property type="entry name" value="SNase_OB-fold_sf"/>
</dbReference>
<reference evidence="1" key="1">
    <citation type="journal article" date="2020" name="mSystems">
        <title>Genome- and Community-Level Interaction Insights into Carbon Utilization and Element Cycling Functions of Hydrothermarchaeota in Hydrothermal Sediment.</title>
        <authorList>
            <person name="Zhou Z."/>
            <person name="Liu Y."/>
            <person name="Xu W."/>
            <person name="Pan J."/>
            <person name="Luo Z.H."/>
            <person name="Li M."/>
        </authorList>
    </citation>
    <scope>NUCLEOTIDE SEQUENCE [LARGE SCALE GENOMIC DNA]</scope>
    <source>
        <strain evidence="1">SpSt-243</strain>
    </source>
</reference>
<organism evidence="1">
    <name type="scientific">Agrobacterium albertimagni</name>
    <dbReference type="NCBI Taxonomy" id="147266"/>
    <lineage>
        <taxon>Bacteria</taxon>
        <taxon>Pseudomonadati</taxon>
        <taxon>Pseudomonadota</taxon>
        <taxon>Alphaproteobacteria</taxon>
        <taxon>Hyphomicrobiales</taxon>
        <taxon>Rhizobiaceae</taxon>
        <taxon>Rhizobium/Agrobacterium group</taxon>
        <taxon>Agrobacterium</taxon>
    </lineage>
</organism>
<name>A0A7C1P015_9HYPH</name>